<dbReference type="AlphaFoldDB" id="A0A369VS44"/>
<dbReference type="InterPro" id="IPR000182">
    <property type="entry name" value="GNAT_dom"/>
</dbReference>
<dbReference type="OrthoDB" id="6293260at2"/>
<name>A0A369VS44_9SPHN</name>
<organism evidence="2 3">
    <name type="scientific">Sphingomonas aracearum</name>
    <dbReference type="NCBI Taxonomy" id="2283317"/>
    <lineage>
        <taxon>Bacteria</taxon>
        <taxon>Pseudomonadati</taxon>
        <taxon>Pseudomonadota</taxon>
        <taxon>Alphaproteobacteria</taxon>
        <taxon>Sphingomonadales</taxon>
        <taxon>Sphingomonadaceae</taxon>
        <taxon>Sphingomonas</taxon>
    </lineage>
</organism>
<dbReference type="EMBL" id="QQNB01000002">
    <property type="protein sequence ID" value="RDE05206.1"/>
    <property type="molecule type" value="Genomic_DNA"/>
</dbReference>
<dbReference type="PANTHER" id="PTHR43792">
    <property type="entry name" value="GNAT FAMILY, PUTATIVE (AFU_ORTHOLOGUE AFUA_3G00765)-RELATED-RELATED"/>
    <property type="match status" value="1"/>
</dbReference>
<dbReference type="Pfam" id="PF13302">
    <property type="entry name" value="Acetyltransf_3"/>
    <property type="match status" value="1"/>
</dbReference>
<feature type="domain" description="N-acetyltransferase" evidence="1">
    <location>
        <begin position="7"/>
        <end position="177"/>
    </location>
</feature>
<sequence length="183" mass="19743">MIETARLLLRPWRAEDKPAFAALVNTPAMTAHLGGVQPEADLHRLIDDQIAGQAAQGHSMWAVELKSEGVLAGICGLRIGGHPGTPVPRVLEIGWRIGEAWWGQGIAREAAEASLAFAWANTDEPLVAAWTAAANTRSRGLMERLGMRRRADLDFRHPRFAAGDPVGAMIVYTIDRPAPRAAG</sequence>
<reference evidence="2 3" key="1">
    <citation type="submission" date="2018-07" db="EMBL/GenBank/DDBJ databases">
        <title>a novel species of Sphingomonas isolated from the rhizosphere soil of Araceae plant.</title>
        <authorList>
            <person name="Zhiyong W."/>
            <person name="Qinglan Z."/>
            <person name="Zhiwei F."/>
            <person name="Ding X."/>
            <person name="Gejiao W."/>
            <person name="Shixue Z."/>
        </authorList>
    </citation>
    <scope>NUCLEOTIDE SEQUENCE [LARGE SCALE GENOMIC DNA]</scope>
    <source>
        <strain evidence="2 3">WZY 27</strain>
    </source>
</reference>
<dbReference type="GO" id="GO:0016747">
    <property type="term" value="F:acyltransferase activity, transferring groups other than amino-acyl groups"/>
    <property type="evidence" value="ECO:0007669"/>
    <property type="project" value="InterPro"/>
</dbReference>
<evidence type="ECO:0000259" key="1">
    <source>
        <dbReference type="PROSITE" id="PS51186"/>
    </source>
</evidence>
<dbReference type="PANTHER" id="PTHR43792:SF1">
    <property type="entry name" value="N-ACETYLTRANSFERASE DOMAIN-CONTAINING PROTEIN"/>
    <property type="match status" value="1"/>
</dbReference>
<dbReference type="Gene3D" id="3.40.630.30">
    <property type="match status" value="1"/>
</dbReference>
<proteinExistence type="predicted"/>
<keyword evidence="2" id="KW-0808">Transferase</keyword>
<gene>
    <name evidence="2" type="ORF">DVW87_08000</name>
</gene>
<dbReference type="Proteomes" id="UP000253918">
    <property type="component" value="Unassembled WGS sequence"/>
</dbReference>
<dbReference type="RefSeq" id="WP_114687277.1">
    <property type="nucleotide sequence ID" value="NZ_QQNB01000002.1"/>
</dbReference>
<dbReference type="PROSITE" id="PS51186">
    <property type="entry name" value="GNAT"/>
    <property type="match status" value="1"/>
</dbReference>
<dbReference type="InterPro" id="IPR016181">
    <property type="entry name" value="Acyl_CoA_acyltransferase"/>
</dbReference>
<comment type="caution">
    <text evidence="2">The sequence shown here is derived from an EMBL/GenBank/DDBJ whole genome shotgun (WGS) entry which is preliminary data.</text>
</comment>
<dbReference type="InterPro" id="IPR051531">
    <property type="entry name" value="N-acetyltransferase"/>
</dbReference>
<protein>
    <submittedName>
        <fullName evidence="2">N-acetyltransferase</fullName>
    </submittedName>
</protein>
<dbReference type="SUPFAM" id="SSF55729">
    <property type="entry name" value="Acyl-CoA N-acyltransferases (Nat)"/>
    <property type="match status" value="1"/>
</dbReference>
<keyword evidence="3" id="KW-1185">Reference proteome</keyword>
<accession>A0A369VS44</accession>
<evidence type="ECO:0000313" key="2">
    <source>
        <dbReference type="EMBL" id="RDE05206.1"/>
    </source>
</evidence>
<evidence type="ECO:0000313" key="3">
    <source>
        <dbReference type="Proteomes" id="UP000253918"/>
    </source>
</evidence>